<keyword evidence="2" id="KW-0732">Signal</keyword>
<keyword evidence="4" id="KW-1185">Reference proteome</keyword>
<dbReference type="InParanoid" id="A0A316YC58"/>
<dbReference type="Proteomes" id="UP000245768">
    <property type="component" value="Unassembled WGS sequence"/>
</dbReference>
<dbReference type="RefSeq" id="XP_025374528.1">
    <property type="nucleotide sequence ID" value="XM_025520128.1"/>
</dbReference>
<dbReference type="GeneID" id="37042044"/>
<evidence type="ECO:0000313" key="4">
    <source>
        <dbReference type="Proteomes" id="UP000245768"/>
    </source>
</evidence>
<feature type="region of interest" description="Disordered" evidence="1">
    <location>
        <begin position="42"/>
        <end position="90"/>
    </location>
</feature>
<proteinExistence type="predicted"/>
<evidence type="ECO:0000256" key="2">
    <source>
        <dbReference type="SAM" id="SignalP"/>
    </source>
</evidence>
<feature type="signal peptide" evidence="2">
    <location>
        <begin position="1"/>
        <end position="26"/>
    </location>
</feature>
<dbReference type="EMBL" id="KZ819640">
    <property type="protein sequence ID" value="PWN87330.1"/>
    <property type="molecule type" value="Genomic_DNA"/>
</dbReference>
<feature type="chain" id="PRO_5016433713" evidence="2">
    <location>
        <begin position="27"/>
        <end position="311"/>
    </location>
</feature>
<sequence length="311" mass="35616">MRLCPLFLVILCVWTTLLLLASSCQAVRTRFDLSGHERPDSYFLEPTSSDSGSENFEYDAQGRNKRAKNVSVRPSSKRQRGSSDPEADTDFAFLKKGDSDRWFYDAEKVSAGKVAQKASSSHGDRFKGAGDNYKEVTEDWARFKMVLAYRESGHDSNKDGLWDEFREINKFVDQMLGPPSTMNGDDLSRLNFTNVPFEEVNKGQKNFEDAFKCRIICGWATSDTDFIEGQWQISVVRPSLVTEQWLSRPEGFTDLIFFNVPVHRAKRVRDLITKQSWDGGKVPHMKFLFGGTKDKCSLRLRGKDEARYVYY</sequence>
<evidence type="ECO:0000256" key="1">
    <source>
        <dbReference type="SAM" id="MobiDB-lite"/>
    </source>
</evidence>
<dbReference type="PROSITE" id="PS51257">
    <property type="entry name" value="PROKAR_LIPOPROTEIN"/>
    <property type="match status" value="1"/>
</dbReference>
<protein>
    <submittedName>
        <fullName evidence="3">Uncharacterized protein</fullName>
    </submittedName>
</protein>
<evidence type="ECO:0000313" key="3">
    <source>
        <dbReference type="EMBL" id="PWN87330.1"/>
    </source>
</evidence>
<gene>
    <name evidence="3" type="ORF">FA10DRAFT_262498</name>
</gene>
<organism evidence="3 4">
    <name type="scientific">Acaromyces ingoldii</name>
    <dbReference type="NCBI Taxonomy" id="215250"/>
    <lineage>
        <taxon>Eukaryota</taxon>
        <taxon>Fungi</taxon>
        <taxon>Dikarya</taxon>
        <taxon>Basidiomycota</taxon>
        <taxon>Ustilaginomycotina</taxon>
        <taxon>Exobasidiomycetes</taxon>
        <taxon>Exobasidiales</taxon>
        <taxon>Cryptobasidiaceae</taxon>
        <taxon>Acaromyces</taxon>
    </lineage>
</organism>
<reference evidence="3" key="1">
    <citation type="journal article" date="2018" name="Mol. Biol. Evol.">
        <title>Broad Genomic Sampling Reveals a Smut Pathogenic Ancestry of the Fungal Clade Ustilaginomycotina.</title>
        <authorList>
            <person name="Kijpornyongpan T."/>
            <person name="Mondo S.J."/>
            <person name="Barry K."/>
            <person name="Sandor L."/>
            <person name="Lee J."/>
            <person name="Lipzen A."/>
            <person name="Pangilinan J."/>
            <person name="LaButti K."/>
            <person name="Hainaut M."/>
            <person name="Henrissat B."/>
            <person name="Grigoriev I.V."/>
            <person name="Spatafora J.W."/>
            <person name="Aime M.C."/>
        </authorList>
    </citation>
    <scope>NUCLEOTIDE SEQUENCE [LARGE SCALE GENOMIC DNA]</scope>
    <source>
        <strain evidence="3">MCA 4198</strain>
    </source>
</reference>
<dbReference type="AlphaFoldDB" id="A0A316YC58"/>
<name>A0A316YC58_9BASI</name>
<accession>A0A316YC58</accession>